<dbReference type="EMBL" id="JBHULM010000011">
    <property type="protein sequence ID" value="MFD2542850.1"/>
    <property type="molecule type" value="Genomic_DNA"/>
</dbReference>
<keyword evidence="2" id="KW-0812">Transmembrane</keyword>
<evidence type="ECO:0008006" key="5">
    <source>
        <dbReference type="Google" id="ProtNLM"/>
    </source>
</evidence>
<accession>A0ABW5K3S0</accession>
<evidence type="ECO:0000256" key="2">
    <source>
        <dbReference type="SAM" id="Phobius"/>
    </source>
</evidence>
<dbReference type="RefSeq" id="WP_379904146.1">
    <property type="nucleotide sequence ID" value="NZ_JBHULM010000011.1"/>
</dbReference>
<sequence>MSDKKHIDRIFQEKLKDLEETPNAKVWKNIQSKIEQPKEDNKKVFPIWLRVLSIAAVLLLLITIGNLYNTNKNNTKTNTNVVDTENTVNASEIENNTTNQNASNTTITDNKVVDKTTNTTHDAEHLNNTTKTTEENNTSTNTSIANTTTSKSTTTKKQLNNANANANPVANNKTYTSTTKNKNTNKEAIKSTQQPTVGINNSDTNRVAAHTTQEQNQEEKIQNNTVVSTTIPSEQTGNNNVNTNANSNANTNAVAQNNSSNNTNNKKAATAQDENKTTSPLKNNKANAIAANTNNTEIENTSTDSIPTKEIKKETLSIEEAIAKTGELKDEEKEEEETKKIKRWEMYANIAPVYYNTLGKGSHIDEQFVNNTKTGEINTSYGVNVSYAFNERLKLRTGFNSLDLSYDTDDVIIYQNVSSNSSNNAPLKNITFNSEQPISAISATNLTVQQALGILPDENAAISQRLGYYEVPMELEYTISTKRFGVNVIAGLSTFFLNHNKIFSEFEGRKTEIGEANNVNNFSFSGNLGFGFDYKFSDKIIFNAQPTFKYQMNAFENTSGDFKPYIIGLYTGLSYKF</sequence>
<feature type="compositionally biased region" description="Polar residues" evidence="1">
    <location>
        <begin position="190"/>
        <end position="205"/>
    </location>
</feature>
<organism evidence="3 4">
    <name type="scientific">Lacinutrix gracilariae</name>
    <dbReference type="NCBI Taxonomy" id="1747198"/>
    <lineage>
        <taxon>Bacteria</taxon>
        <taxon>Pseudomonadati</taxon>
        <taxon>Bacteroidota</taxon>
        <taxon>Flavobacteriia</taxon>
        <taxon>Flavobacteriales</taxon>
        <taxon>Flavobacteriaceae</taxon>
        <taxon>Lacinutrix</taxon>
    </lineage>
</organism>
<name>A0ABW5K3S0_9FLAO</name>
<keyword evidence="4" id="KW-1185">Reference proteome</keyword>
<dbReference type="SUPFAM" id="SSF56925">
    <property type="entry name" value="OMPA-like"/>
    <property type="match status" value="1"/>
</dbReference>
<protein>
    <recommendedName>
        <fullName evidence="5">Outer membrane protein beta-barrel domain-containing protein</fullName>
    </recommendedName>
</protein>
<evidence type="ECO:0000313" key="3">
    <source>
        <dbReference type="EMBL" id="MFD2542850.1"/>
    </source>
</evidence>
<evidence type="ECO:0000313" key="4">
    <source>
        <dbReference type="Proteomes" id="UP001597467"/>
    </source>
</evidence>
<keyword evidence="2" id="KW-0472">Membrane</keyword>
<keyword evidence="2" id="KW-1133">Transmembrane helix</keyword>
<feature type="compositionally biased region" description="Low complexity" evidence="1">
    <location>
        <begin position="127"/>
        <end position="182"/>
    </location>
</feature>
<dbReference type="InterPro" id="IPR011250">
    <property type="entry name" value="OMP/PagP_B-barrel"/>
</dbReference>
<comment type="caution">
    <text evidence="3">The sequence shown here is derived from an EMBL/GenBank/DDBJ whole genome shotgun (WGS) entry which is preliminary data.</text>
</comment>
<feature type="compositionally biased region" description="Low complexity" evidence="1">
    <location>
        <begin position="238"/>
        <end position="272"/>
    </location>
</feature>
<evidence type="ECO:0000256" key="1">
    <source>
        <dbReference type="SAM" id="MobiDB-lite"/>
    </source>
</evidence>
<reference evidence="4" key="1">
    <citation type="journal article" date="2019" name="Int. J. Syst. Evol. Microbiol.">
        <title>The Global Catalogue of Microorganisms (GCM) 10K type strain sequencing project: providing services to taxonomists for standard genome sequencing and annotation.</title>
        <authorList>
            <consortium name="The Broad Institute Genomics Platform"/>
            <consortium name="The Broad Institute Genome Sequencing Center for Infectious Disease"/>
            <person name="Wu L."/>
            <person name="Ma J."/>
        </authorList>
    </citation>
    <scope>NUCLEOTIDE SEQUENCE [LARGE SCALE GENOMIC DNA]</scope>
    <source>
        <strain evidence="4">KCTC 42808</strain>
    </source>
</reference>
<proteinExistence type="predicted"/>
<gene>
    <name evidence="3" type="ORF">ACFSSB_11020</name>
</gene>
<dbReference type="Proteomes" id="UP001597467">
    <property type="component" value="Unassembled WGS sequence"/>
</dbReference>
<feature type="compositionally biased region" description="Polar residues" evidence="1">
    <location>
        <begin position="226"/>
        <end position="237"/>
    </location>
</feature>
<feature type="region of interest" description="Disordered" evidence="1">
    <location>
        <begin position="118"/>
        <end position="281"/>
    </location>
</feature>
<feature type="transmembrane region" description="Helical" evidence="2">
    <location>
        <begin position="47"/>
        <end position="68"/>
    </location>
</feature>